<protein>
    <submittedName>
        <fullName evidence="6">Type Iii polyketide Synthase</fullName>
    </submittedName>
</protein>
<evidence type="ECO:0000256" key="1">
    <source>
        <dbReference type="ARBA" id="ARBA00005531"/>
    </source>
</evidence>
<dbReference type="InterPro" id="IPR001099">
    <property type="entry name" value="Chalcone/stilbene_synt_N"/>
</dbReference>
<evidence type="ECO:0000259" key="4">
    <source>
        <dbReference type="Pfam" id="PF00195"/>
    </source>
</evidence>
<dbReference type="GO" id="GO:0030639">
    <property type="term" value="P:polyketide biosynthetic process"/>
    <property type="evidence" value="ECO:0007669"/>
    <property type="project" value="TreeGrafter"/>
</dbReference>
<dbReference type="InterPro" id="IPR012328">
    <property type="entry name" value="Chalcone/stilbene_synt_C"/>
</dbReference>
<keyword evidence="2 3" id="KW-0808">Transferase</keyword>
<comment type="caution">
    <text evidence="6">The sequence shown here is derived from an EMBL/GenBank/DDBJ whole genome shotgun (WGS) entry which is preliminary data.</text>
</comment>
<dbReference type="PANTHER" id="PTHR11877">
    <property type="entry name" value="HYDROXYMETHYLGLUTARYL-COA SYNTHASE"/>
    <property type="match status" value="1"/>
</dbReference>
<proteinExistence type="inferred from homology"/>
<dbReference type="InterPro" id="IPR016039">
    <property type="entry name" value="Thiolase-like"/>
</dbReference>
<evidence type="ECO:0000256" key="3">
    <source>
        <dbReference type="RuleBase" id="RU003633"/>
    </source>
</evidence>
<evidence type="ECO:0000259" key="5">
    <source>
        <dbReference type="Pfam" id="PF02797"/>
    </source>
</evidence>
<dbReference type="Pfam" id="PF00195">
    <property type="entry name" value="Chal_sti_synt_N"/>
    <property type="match status" value="1"/>
</dbReference>
<sequence length="382" mass="40233">MSSHSLKITGIGIAYPNNLVPTEDLEKLAYKHHDPSPALDKVLAINRRTGIKTHSLLFPLLELPAPSSIKEVSEIFLKHGVELTISASRRALAEANITPDDITHVVATTCTNSSNPGYDVYLAQALGLRASTEKVLLHGVGCAGGLAALRVASSFCHAAAFRGAPAHVLVVACEIRSSLRRDELACISRDQEVRIAITLFGDGAGALVLSLDPGHPAGVVDGSAAPVLPSRGIFELVNCTHLTVPDSNSDLRVDVDPMGFKPTLSPRIPALTAPCAPPLFSTLLSTLPSWCARPPSTAAPDFDWAVHPGGSSILAGVEDLMALDRTHTQASWAVYEAHGNAGSASVLSVLNTLRQSPGREWVVSMAFGPGIAAEGTLLRRLQ</sequence>
<keyword evidence="3" id="KW-0012">Acyltransferase</keyword>
<feature type="domain" description="Chalcone/stilbene synthase N-terminal" evidence="4">
    <location>
        <begin position="59"/>
        <end position="213"/>
    </location>
</feature>
<dbReference type="AlphaFoldDB" id="A0AAD6V8Q3"/>
<evidence type="ECO:0000313" key="6">
    <source>
        <dbReference type="EMBL" id="KAJ7205983.1"/>
    </source>
</evidence>
<dbReference type="PANTHER" id="PTHR11877:SF46">
    <property type="entry name" value="TYPE III POLYKETIDE SYNTHASE A"/>
    <property type="match status" value="1"/>
</dbReference>
<keyword evidence="7" id="KW-1185">Reference proteome</keyword>
<dbReference type="EMBL" id="JARJCW010000041">
    <property type="protein sequence ID" value="KAJ7205983.1"/>
    <property type="molecule type" value="Genomic_DNA"/>
</dbReference>
<name>A0AAD6V8Q3_9AGAR</name>
<dbReference type="Pfam" id="PF02797">
    <property type="entry name" value="Chal_sti_synt_C"/>
    <property type="match status" value="1"/>
</dbReference>
<dbReference type="Gene3D" id="3.40.47.10">
    <property type="match status" value="2"/>
</dbReference>
<reference evidence="6" key="1">
    <citation type="submission" date="2023-03" db="EMBL/GenBank/DDBJ databases">
        <title>Massive genome expansion in bonnet fungi (Mycena s.s.) driven by repeated elements and novel gene families across ecological guilds.</title>
        <authorList>
            <consortium name="Lawrence Berkeley National Laboratory"/>
            <person name="Harder C.B."/>
            <person name="Miyauchi S."/>
            <person name="Viragh M."/>
            <person name="Kuo A."/>
            <person name="Thoen E."/>
            <person name="Andreopoulos B."/>
            <person name="Lu D."/>
            <person name="Skrede I."/>
            <person name="Drula E."/>
            <person name="Henrissat B."/>
            <person name="Morin E."/>
            <person name="Kohler A."/>
            <person name="Barry K."/>
            <person name="LaButti K."/>
            <person name="Morin E."/>
            <person name="Salamov A."/>
            <person name="Lipzen A."/>
            <person name="Mereny Z."/>
            <person name="Hegedus B."/>
            <person name="Baldrian P."/>
            <person name="Stursova M."/>
            <person name="Weitz H."/>
            <person name="Taylor A."/>
            <person name="Grigoriev I.V."/>
            <person name="Nagy L.G."/>
            <person name="Martin F."/>
            <person name="Kauserud H."/>
        </authorList>
    </citation>
    <scope>NUCLEOTIDE SEQUENCE</scope>
    <source>
        <strain evidence="6">9144</strain>
    </source>
</reference>
<dbReference type="InterPro" id="IPR011141">
    <property type="entry name" value="Polyketide_synthase_type-III"/>
</dbReference>
<evidence type="ECO:0000256" key="2">
    <source>
        <dbReference type="ARBA" id="ARBA00022679"/>
    </source>
</evidence>
<dbReference type="PIRSF" id="PIRSF000451">
    <property type="entry name" value="PKS_III"/>
    <property type="match status" value="1"/>
</dbReference>
<organism evidence="6 7">
    <name type="scientific">Mycena pura</name>
    <dbReference type="NCBI Taxonomy" id="153505"/>
    <lineage>
        <taxon>Eukaryota</taxon>
        <taxon>Fungi</taxon>
        <taxon>Dikarya</taxon>
        <taxon>Basidiomycota</taxon>
        <taxon>Agaricomycotina</taxon>
        <taxon>Agaricomycetes</taxon>
        <taxon>Agaricomycetidae</taxon>
        <taxon>Agaricales</taxon>
        <taxon>Marasmiineae</taxon>
        <taxon>Mycenaceae</taxon>
        <taxon>Mycena</taxon>
    </lineage>
</organism>
<dbReference type="Proteomes" id="UP001219525">
    <property type="component" value="Unassembled WGS sequence"/>
</dbReference>
<evidence type="ECO:0000313" key="7">
    <source>
        <dbReference type="Proteomes" id="UP001219525"/>
    </source>
</evidence>
<accession>A0AAD6V8Q3</accession>
<dbReference type="SUPFAM" id="SSF53901">
    <property type="entry name" value="Thiolase-like"/>
    <property type="match status" value="2"/>
</dbReference>
<gene>
    <name evidence="6" type="ORF">GGX14DRAFT_133465</name>
</gene>
<dbReference type="GO" id="GO:0016747">
    <property type="term" value="F:acyltransferase activity, transferring groups other than amino-acyl groups"/>
    <property type="evidence" value="ECO:0007669"/>
    <property type="project" value="InterPro"/>
</dbReference>
<feature type="domain" description="Chalcone/stilbene synthase C-terminal" evidence="5">
    <location>
        <begin position="301"/>
        <end position="380"/>
    </location>
</feature>
<comment type="similarity">
    <text evidence="1 3">Belongs to the thiolase-like superfamily. Chalcone/stilbene synthases family.</text>
</comment>